<feature type="region of interest" description="Disordered" evidence="1">
    <location>
        <begin position="170"/>
        <end position="198"/>
    </location>
</feature>
<dbReference type="InterPro" id="IPR057684">
    <property type="entry name" value="DUF7924"/>
</dbReference>
<dbReference type="EMBL" id="JAVRRR010000694">
    <property type="protein sequence ID" value="KAK5140876.1"/>
    <property type="molecule type" value="Genomic_DNA"/>
</dbReference>
<feature type="compositionally biased region" description="Polar residues" evidence="1">
    <location>
        <begin position="85"/>
        <end position="94"/>
    </location>
</feature>
<feature type="region of interest" description="Disordered" evidence="1">
    <location>
        <begin position="41"/>
        <end position="66"/>
    </location>
</feature>
<proteinExistence type="predicted"/>
<reference evidence="3 4" key="1">
    <citation type="submission" date="2023-08" db="EMBL/GenBank/DDBJ databases">
        <title>Black Yeasts Isolated from many extreme environments.</title>
        <authorList>
            <person name="Coleine C."/>
            <person name="Stajich J.E."/>
            <person name="Selbmann L."/>
        </authorList>
    </citation>
    <scope>NUCLEOTIDE SEQUENCE [LARGE SCALE GENOMIC DNA]</scope>
    <source>
        <strain evidence="3 4">CCFEE 5386</strain>
    </source>
</reference>
<dbReference type="PANTHER" id="PTHR42470:SF2">
    <property type="match status" value="1"/>
</dbReference>
<dbReference type="PANTHER" id="PTHR42470">
    <property type="entry name" value="VAST DOMAIN-CONTAINING PROTEIN"/>
    <property type="match status" value="1"/>
</dbReference>
<evidence type="ECO:0000259" key="2">
    <source>
        <dbReference type="Pfam" id="PF25545"/>
    </source>
</evidence>
<gene>
    <name evidence="3" type="ORF">LTR32_006435</name>
</gene>
<evidence type="ECO:0000313" key="3">
    <source>
        <dbReference type="EMBL" id="KAK5140876.1"/>
    </source>
</evidence>
<accession>A0ABR0KYW8</accession>
<dbReference type="Pfam" id="PF25545">
    <property type="entry name" value="DUF7924"/>
    <property type="match status" value="1"/>
</dbReference>
<comment type="caution">
    <text evidence="3">The sequence shown here is derived from an EMBL/GenBank/DDBJ whole genome shotgun (WGS) entry which is preliminary data.</text>
</comment>
<evidence type="ECO:0000256" key="1">
    <source>
        <dbReference type="SAM" id="MobiDB-lite"/>
    </source>
</evidence>
<feature type="compositionally biased region" description="Basic and acidic residues" evidence="1">
    <location>
        <begin position="188"/>
        <end position="198"/>
    </location>
</feature>
<keyword evidence="4" id="KW-1185">Reference proteome</keyword>
<evidence type="ECO:0000313" key="4">
    <source>
        <dbReference type="Proteomes" id="UP001308179"/>
    </source>
</evidence>
<sequence length="528" mass="60086">MATGQNDTRLTTYLLQHAGGTVLEVFKRRQAIDLSVVKRTRTQERQLPRKSARLAGSHQEQLSPEVVRRKSYRHNLCSGVHRGENCTQQQQRAVSTRRLRTQNDPAAPNRTPERKRRRSLAEKSASVPALSSVLVVDEEHSIAYWAANKHWPEQYIEKGKDMENILARAGRTQTRDSTPPSSTNQGEQKSREQKSAEYKKPQYAAVLATKGVFMGESQLDISPDSQRKCRQLLEQGGEREIPEHSLFRDDLFKATCRKIQDKNEARIIQDITRLIVPSAETLNTCGATHLRSLTESVNEGWNKSIAITKTRPQPDYAVGFSREAFTQEQLDRMHPVVGDYNDQSYFMATWYMYFPFLTCEVKCGAAALDVADRQNAHSTAIAVRAVVELFRTVKREQELHREILAFSVSHDHCSARIYGHYAEFEGTETKLYRHTVHKFDFTALGGKEKWTAYKFTKNFYDHWMPMHFKRICSAIDQIPAGISFSESHSELHFSEPTGLSQDMSVYSLARPSEGSMSATGLSISRHLG</sequence>
<feature type="compositionally biased region" description="Polar residues" evidence="1">
    <location>
        <begin position="171"/>
        <end position="187"/>
    </location>
</feature>
<dbReference type="Proteomes" id="UP001308179">
    <property type="component" value="Unassembled WGS sequence"/>
</dbReference>
<name>A0ABR0KYW8_9PEZI</name>
<organism evidence="3 4">
    <name type="scientific">Rachicladosporium monterosium</name>
    <dbReference type="NCBI Taxonomy" id="1507873"/>
    <lineage>
        <taxon>Eukaryota</taxon>
        <taxon>Fungi</taxon>
        <taxon>Dikarya</taxon>
        <taxon>Ascomycota</taxon>
        <taxon>Pezizomycotina</taxon>
        <taxon>Dothideomycetes</taxon>
        <taxon>Dothideomycetidae</taxon>
        <taxon>Cladosporiales</taxon>
        <taxon>Cladosporiaceae</taxon>
        <taxon>Rachicladosporium</taxon>
    </lineage>
</organism>
<protein>
    <recommendedName>
        <fullName evidence="2">DUF7924 domain-containing protein</fullName>
    </recommendedName>
</protein>
<feature type="region of interest" description="Disordered" evidence="1">
    <location>
        <begin position="83"/>
        <end position="124"/>
    </location>
</feature>
<feature type="domain" description="DUF7924" evidence="2">
    <location>
        <begin position="252"/>
        <end position="475"/>
    </location>
</feature>